<comment type="caution">
    <text evidence="1">The sequence shown here is derived from an EMBL/GenBank/DDBJ whole genome shotgun (WGS) entry which is preliminary data.</text>
</comment>
<proteinExistence type="predicted"/>
<name>A0ABS0NJQ8_9ACTN</name>
<keyword evidence="2" id="KW-1185">Reference proteome</keyword>
<protein>
    <submittedName>
        <fullName evidence="1">Uncharacterized protein</fullName>
    </submittedName>
</protein>
<dbReference type="EMBL" id="JACYXC010000001">
    <property type="protein sequence ID" value="MBH5335421.1"/>
    <property type="molecule type" value="Genomic_DNA"/>
</dbReference>
<evidence type="ECO:0000313" key="1">
    <source>
        <dbReference type="EMBL" id="MBH5335421.1"/>
    </source>
</evidence>
<sequence length="64" mass="7034">MPLSVLRDGRHHGDVDLVLSAVEAEQFHAAVARALDDGVILREITRRAAAWQHERLPVTLPGEA</sequence>
<organism evidence="1 2">
    <name type="scientific">Streptomyces pactum</name>
    <dbReference type="NCBI Taxonomy" id="68249"/>
    <lineage>
        <taxon>Bacteria</taxon>
        <taxon>Bacillati</taxon>
        <taxon>Actinomycetota</taxon>
        <taxon>Actinomycetes</taxon>
        <taxon>Kitasatosporales</taxon>
        <taxon>Streptomycetaceae</taxon>
        <taxon>Streptomyces</taxon>
    </lineage>
</organism>
<gene>
    <name evidence="1" type="ORF">IHE55_11670</name>
</gene>
<accession>A0ABS0NJQ8</accession>
<dbReference type="Proteomes" id="UP000807371">
    <property type="component" value="Unassembled WGS sequence"/>
</dbReference>
<evidence type="ECO:0000313" key="2">
    <source>
        <dbReference type="Proteomes" id="UP000807371"/>
    </source>
</evidence>
<reference evidence="1 2" key="1">
    <citation type="submission" date="2020-09" db="EMBL/GenBank/DDBJ databases">
        <title>Biosynthesis of the nuclear factor of activated T cells inhibitor NFAT-133 and its congeners in Streptomyces pactum.</title>
        <authorList>
            <person name="Zhou W."/>
            <person name="Posri P."/>
            <person name="Abugrain M.E."/>
            <person name="Weisberg A.J."/>
            <person name="Chang J.H."/>
            <person name="Mahmud T."/>
        </authorList>
    </citation>
    <scope>NUCLEOTIDE SEQUENCE [LARGE SCALE GENOMIC DNA]</scope>
    <source>
        <strain evidence="1 2">ATCC 27456</strain>
    </source>
</reference>
<dbReference type="RefSeq" id="WP_197988975.1">
    <property type="nucleotide sequence ID" value="NZ_JACYXC010000001.1"/>
</dbReference>